<feature type="compositionally biased region" description="Low complexity" evidence="2">
    <location>
        <begin position="217"/>
        <end position="226"/>
    </location>
</feature>
<dbReference type="EMBL" id="ML978121">
    <property type="protein sequence ID" value="KAF2104971.1"/>
    <property type="molecule type" value="Genomic_DNA"/>
</dbReference>
<accession>A0A9P4IVC4</accession>
<feature type="coiled-coil region" evidence="1">
    <location>
        <begin position="611"/>
        <end position="673"/>
    </location>
</feature>
<feature type="compositionally biased region" description="Basic and acidic residues" evidence="2">
    <location>
        <begin position="142"/>
        <end position="155"/>
    </location>
</feature>
<feature type="compositionally biased region" description="Low complexity" evidence="2">
    <location>
        <begin position="472"/>
        <end position="485"/>
    </location>
</feature>
<organism evidence="3 4">
    <name type="scientific">Rhizodiscina lignyota</name>
    <dbReference type="NCBI Taxonomy" id="1504668"/>
    <lineage>
        <taxon>Eukaryota</taxon>
        <taxon>Fungi</taxon>
        <taxon>Dikarya</taxon>
        <taxon>Ascomycota</taxon>
        <taxon>Pezizomycotina</taxon>
        <taxon>Dothideomycetes</taxon>
        <taxon>Pleosporomycetidae</taxon>
        <taxon>Aulographales</taxon>
        <taxon>Rhizodiscinaceae</taxon>
        <taxon>Rhizodiscina</taxon>
    </lineage>
</organism>
<feature type="region of interest" description="Disordered" evidence="2">
    <location>
        <begin position="967"/>
        <end position="1066"/>
    </location>
</feature>
<keyword evidence="4" id="KW-1185">Reference proteome</keyword>
<keyword evidence="1" id="KW-0175">Coiled coil</keyword>
<evidence type="ECO:0000256" key="1">
    <source>
        <dbReference type="SAM" id="Coils"/>
    </source>
</evidence>
<feature type="compositionally biased region" description="Low complexity" evidence="2">
    <location>
        <begin position="783"/>
        <end position="816"/>
    </location>
</feature>
<reference evidence="3" key="1">
    <citation type="journal article" date="2020" name="Stud. Mycol.">
        <title>101 Dothideomycetes genomes: a test case for predicting lifestyles and emergence of pathogens.</title>
        <authorList>
            <person name="Haridas S."/>
            <person name="Albert R."/>
            <person name="Binder M."/>
            <person name="Bloem J."/>
            <person name="Labutti K."/>
            <person name="Salamov A."/>
            <person name="Andreopoulos B."/>
            <person name="Baker S."/>
            <person name="Barry K."/>
            <person name="Bills G."/>
            <person name="Bluhm B."/>
            <person name="Cannon C."/>
            <person name="Castanera R."/>
            <person name="Culley D."/>
            <person name="Daum C."/>
            <person name="Ezra D."/>
            <person name="Gonzalez J."/>
            <person name="Henrissat B."/>
            <person name="Kuo A."/>
            <person name="Liang C."/>
            <person name="Lipzen A."/>
            <person name="Lutzoni F."/>
            <person name="Magnuson J."/>
            <person name="Mondo S."/>
            <person name="Nolan M."/>
            <person name="Ohm R."/>
            <person name="Pangilinan J."/>
            <person name="Park H.-J."/>
            <person name="Ramirez L."/>
            <person name="Alfaro M."/>
            <person name="Sun H."/>
            <person name="Tritt A."/>
            <person name="Yoshinaga Y."/>
            <person name="Zwiers L.-H."/>
            <person name="Turgeon B."/>
            <person name="Goodwin S."/>
            <person name="Spatafora J."/>
            <person name="Crous P."/>
            <person name="Grigoriev I."/>
        </authorList>
    </citation>
    <scope>NUCLEOTIDE SEQUENCE</scope>
    <source>
        <strain evidence="3">CBS 133067</strain>
    </source>
</reference>
<feature type="compositionally biased region" description="Polar residues" evidence="2">
    <location>
        <begin position="717"/>
        <end position="744"/>
    </location>
</feature>
<feature type="region of interest" description="Disordered" evidence="2">
    <location>
        <begin position="136"/>
        <end position="254"/>
    </location>
</feature>
<proteinExistence type="predicted"/>
<evidence type="ECO:0000313" key="4">
    <source>
        <dbReference type="Proteomes" id="UP000799772"/>
    </source>
</evidence>
<dbReference type="OrthoDB" id="5945798at2759"/>
<name>A0A9P4IVC4_9PEZI</name>
<feature type="compositionally biased region" description="Basic and acidic residues" evidence="2">
    <location>
        <begin position="356"/>
        <end position="393"/>
    </location>
</feature>
<feature type="compositionally biased region" description="Polar residues" evidence="2">
    <location>
        <begin position="853"/>
        <end position="864"/>
    </location>
</feature>
<protein>
    <submittedName>
        <fullName evidence="3">Uncharacterized protein</fullName>
    </submittedName>
</protein>
<dbReference type="AlphaFoldDB" id="A0A9P4IVC4"/>
<feature type="compositionally biased region" description="Acidic residues" evidence="2">
    <location>
        <begin position="869"/>
        <end position="884"/>
    </location>
</feature>
<feature type="region of interest" description="Disordered" evidence="2">
    <location>
        <begin position="300"/>
        <end position="535"/>
    </location>
</feature>
<feature type="region of interest" description="Disordered" evidence="2">
    <location>
        <begin position="12"/>
        <end position="49"/>
    </location>
</feature>
<sequence length="1066" mass="115520">MCLACVPTSCAAQQSNTPTPISRPLQTQHSQSTEPLHSDSFALAPPSQTRRRHTLLQRRPEWTRAAARSKFRCALHQRRGRCTRYGSTNESRATHACLAAGKIMSLSATVAPVAELIGGRGAPFGACGAVVFVQRTSTPDPNEPHDVHEHEHDLPPRAGTFNPSLLQQPRTPYNPYSRPSTSSGSATSQVLRRTPNLEESRLPFRPRSASFDSPIVQSSPEQQEQTPPQPTVRFAETPPRPRASSTSAADVRSRYPVPTHPALRISRGRASAIQWVLETAIREPKPFTPVLEEENAQMSDLTGGNGRIAATSGGGARSIGPVPVTQGLQQPPPIPESAPREGSRSPGMRTPTQIMADRRRRAETAEAARLHQAQEEERARRAMAEEQKRRERAQQAQATVGGPGQPLQPSGHRRTQSSAAGPHRGQTGDSGYMTSGQGESSMGPLPQPPPIPSQPGRQRANTQSQGEPRPVPSQQQPAAAGAQQRGPPPQPRGPQGPQTEPGPSRRRAPSAPQQPQAEAGPSTQQQPRSTQSSFPHAFERWEELSSHWEGLTSFWIHKLENDAEDVNRIPLGNQMSRQITDLAAAGANLFHAVVELQRLRASSERKFQRWFFETRSDMERAQEMNAELERQLIEERGKKRNSEQEVEGIERRARRAEKIAEEARRELAISKDEARRAWEELGRRETEERERVNALREGVPILIGGVQVFPTMAGASRQASVSQRPGTREGASNQYQSQAGTTYAAQEYAEGPSPTDTDPFTEHRGQGPVQPQSGHGAQYAQYPPSSATPATSSASQRTIIPTPQQQAAAGPSSSQQRSYHDPGPMPPPQGMYAHPTASVESQQGGASAIASPEQRTSGSASYIPSPSEGDGDSELDEGEEEYEIDEHGNIRYDMTGRPILWRRGLRVSGVDGQDDDEMDVAAEVERERQLARQYGAAAAHGPGAGVPTYPSIPPSSSAAMVAAQTAAAMAGGRAGLTSAGPTSAARVQGQQGQVQQGQGQLQVPQAPQAPMPPQVQTRPDYEGEGYEGYQPQPPWEGIAAGRHHHPTRLSDVIEEDERSRTTGGGE</sequence>
<feature type="compositionally biased region" description="Polar residues" evidence="2">
    <location>
        <begin position="12"/>
        <end position="35"/>
    </location>
</feature>
<feature type="region of interest" description="Disordered" evidence="2">
    <location>
        <begin position="716"/>
        <end position="888"/>
    </location>
</feature>
<feature type="compositionally biased region" description="Low complexity" evidence="2">
    <location>
        <begin position="177"/>
        <end position="188"/>
    </location>
</feature>
<feature type="compositionally biased region" description="Polar residues" evidence="2">
    <location>
        <begin position="427"/>
        <end position="440"/>
    </location>
</feature>
<feature type="compositionally biased region" description="Low complexity" evidence="2">
    <location>
        <begin position="984"/>
        <end position="1006"/>
    </location>
</feature>
<feature type="compositionally biased region" description="Low complexity" evidence="2">
    <location>
        <begin position="509"/>
        <end position="533"/>
    </location>
</feature>
<evidence type="ECO:0000256" key="2">
    <source>
        <dbReference type="SAM" id="MobiDB-lite"/>
    </source>
</evidence>
<comment type="caution">
    <text evidence="3">The sequence shown here is derived from an EMBL/GenBank/DDBJ whole genome shotgun (WGS) entry which is preliminary data.</text>
</comment>
<evidence type="ECO:0000313" key="3">
    <source>
        <dbReference type="EMBL" id="KAF2104971.1"/>
    </source>
</evidence>
<gene>
    <name evidence="3" type="ORF">NA57DRAFT_51760</name>
</gene>
<dbReference type="Proteomes" id="UP000799772">
    <property type="component" value="Unassembled WGS sequence"/>
</dbReference>
<feature type="compositionally biased region" description="Polar residues" evidence="2">
    <location>
        <begin position="161"/>
        <end position="171"/>
    </location>
</feature>